<dbReference type="PANTHER" id="PTHR22640">
    <property type="entry name" value="STRUCTURAL MAINTENANCE OF CHROMOSOMES FLEXIBLE HINGE DOMAIN-CONTAINING PROTEIN 1"/>
    <property type="match status" value="1"/>
</dbReference>
<dbReference type="OrthoDB" id="10036779at2759"/>
<feature type="region of interest" description="Disordered" evidence="1">
    <location>
        <begin position="1"/>
        <end position="23"/>
    </location>
</feature>
<dbReference type="EMBL" id="FN649760">
    <property type="protein sequence ID" value="CBN79938.1"/>
    <property type="molecule type" value="Genomic_DNA"/>
</dbReference>
<dbReference type="PANTHER" id="PTHR22640:SF2">
    <property type="entry name" value="STRUCTURAL MAINTENANCE OF CHROMOSOMES FLEXIBLE HINGE DOMAIN-CONTAINING PROTEIN 1"/>
    <property type="match status" value="1"/>
</dbReference>
<name>D8LFL8_ECTSI</name>
<accession>D8LFL8</accession>
<sequence>MQMDDDDEEGPKQGMFCLQRSPEEIFGDDDAASKLYPVTELDPHKSLMKPDDWTKALSTIRKQLPSRLNVVMLGTERPLPKRLTIRTGKAESTKVSVQILDGNKKPMVQIPQGKALRAIEILERLGEDREPEPVLSFLAKPFTGKQYDKMYFFDPMNIKEPGDYTWTVAIAKEGTSIKNKSERLLAVTCNITVLPGNPTKSFLEGDDWDASLPLGDPCWLPAFAVKLRDASKCVCPMRSYKSVTVSCSEPGAFDIKHASSGSATHEMALGKATSDSAGPLEYDDHSWRLVPKQAGLLSAAEYCTRAIEFEVTVVAHMQQDRQQDEDEKVFKNTFDATFEPGKPTELVLLSPASDSDSGPVITADAGSSLPPFSLGAMDACGNRTAPPHNEAWQVTLEITAASAGDAGEVGPEFAGPVREKVAAGAASFNDSVVKWHRPLKSDGELAVVDATLWVDTSGKDRKQVASTSFTVRVMPSKVPFRAVVCLDGNAWPDPEEAEHAPAAGTGAAKAADAVGVRRAYIAGGEISGLHLRLYDQGGSELVVGEDTFDASNKEAVTCSWDAAWRWPPKTIENGLGYDVLPDLKVPTQLSRLENGIHHAKVVVTPRAVGGWPLTPLPATFAFAVQAGPVSRWMAVKPSAGGKITDNITPLELTSGDDAKACHESLKAVVQGFVPVDSYGNLVKNVPRAPEIRIEGMPFTNLLPEHQCKLMKPSKANGHYHFPRSLNLEGPPGQNGHILIMGSSSEDSANGGDPARGGNQGGGAAAAGGVVDETRVLRLPVSIRAGPPVQLLIRSPELGIGQFTREIRATQLSGFTVSDLEVRLVDRNGFDAHIGPKGVRLLVTPRDALPSEGGGSGGLGSPRGRKKASSSSNSSSGKKDLSKRATTDPQITMPKFSLDQKVLGGDEQASGKTSKSAERAERERAARVAKEGVALLVRAEVADLDVEAATIYWTRQRTSAVTKVNLAALSPPPASTTTPTLQEPAKLGSVMGQRARRYGIVRPVDGPLPSMVVWFETDNGSPCEPPPDSVTFTVTSVSSTAGVAFTVTSVSSTAGSHELYNARENLLRTQSNLYHPPVPAPASLGKDHALVFHPKKDVMEQDVGEHSISCTYSERRPLATQGTQGEDDERVQEMTLRVVAGAPAKLEPMSDDASLFHSLSASNQTPMNPNDDEAKHARQLVEKTFRFTANDCRGNLAGTIKGPVRMRIENVDGVDVPPSEMPRLEESDANGYVLAEPTATGVFLFEENWLQPGVGSREADYKHGRLRRQP</sequence>
<protein>
    <submittedName>
        <fullName evidence="2">Uncharacterized protein</fullName>
    </submittedName>
</protein>
<feature type="compositionally biased region" description="Gly residues" evidence="1">
    <location>
        <begin position="753"/>
        <end position="765"/>
    </location>
</feature>
<feature type="compositionally biased region" description="Gly residues" evidence="1">
    <location>
        <begin position="851"/>
        <end position="860"/>
    </location>
</feature>
<dbReference type="AlphaFoldDB" id="D8LFL8"/>
<keyword evidence="3" id="KW-1185">Reference proteome</keyword>
<dbReference type="InParanoid" id="D8LFL8"/>
<reference evidence="2 3" key="1">
    <citation type="journal article" date="2010" name="Nature">
        <title>The Ectocarpus genome and the independent evolution of multicellularity in brown algae.</title>
        <authorList>
            <person name="Cock J.M."/>
            <person name="Sterck L."/>
            <person name="Rouze P."/>
            <person name="Scornet D."/>
            <person name="Allen A.E."/>
            <person name="Amoutzias G."/>
            <person name="Anthouard V."/>
            <person name="Artiguenave F."/>
            <person name="Aury J.M."/>
            <person name="Badger J.H."/>
            <person name="Beszteri B."/>
            <person name="Billiau K."/>
            <person name="Bonnet E."/>
            <person name="Bothwell J.H."/>
            <person name="Bowler C."/>
            <person name="Boyen C."/>
            <person name="Brownlee C."/>
            <person name="Carrano C.J."/>
            <person name="Charrier B."/>
            <person name="Cho G.Y."/>
            <person name="Coelho S.M."/>
            <person name="Collen J."/>
            <person name="Corre E."/>
            <person name="Da Silva C."/>
            <person name="Delage L."/>
            <person name="Delaroque N."/>
            <person name="Dittami S.M."/>
            <person name="Doulbeau S."/>
            <person name="Elias M."/>
            <person name="Farnham G."/>
            <person name="Gachon C.M."/>
            <person name="Gschloessl B."/>
            <person name="Heesch S."/>
            <person name="Jabbari K."/>
            <person name="Jubin C."/>
            <person name="Kawai H."/>
            <person name="Kimura K."/>
            <person name="Kloareg B."/>
            <person name="Kupper F.C."/>
            <person name="Lang D."/>
            <person name="Le Bail A."/>
            <person name="Leblanc C."/>
            <person name="Lerouge P."/>
            <person name="Lohr M."/>
            <person name="Lopez P.J."/>
            <person name="Martens C."/>
            <person name="Maumus F."/>
            <person name="Michel G."/>
            <person name="Miranda-Saavedra D."/>
            <person name="Morales J."/>
            <person name="Moreau H."/>
            <person name="Motomura T."/>
            <person name="Nagasato C."/>
            <person name="Napoli C.A."/>
            <person name="Nelson D.R."/>
            <person name="Nyvall-Collen P."/>
            <person name="Peters A.F."/>
            <person name="Pommier C."/>
            <person name="Potin P."/>
            <person name="Poulain J."/>
            <person name="Quesneville H."/>
            <person name="Read B."/>
            <person name="Rensing S.A."/>
            <person name="Ritter A."/>
            <person name="Rousvoal S."/>
            <person name="Samanta M."/>
            <person name="Samson G."/>
            <person name="Schroeder D.C."/>
            <person name="Segurens B."/>
            <person name="Strittmatter M."/>
            <person name="Tonon T."/>
            <person name="Tregear J.W."/>
            <person name="Valentin K."/>
            <person name="von Dassow P."/>
            <person name="Yamagishi T."/>
            <person name="Van de Peer Y."/>
            <person name="Wincker P."/>
        </authorList>
    </citation>
    <scope>NUCLEOTIDE SEQUENCE [LARGE SCALE GENOMIC DNA]</scope>
    <source>
        <strain evidence="3">Ec32 / CCAP1310/4</strain>
    </source>
</reference>
<feature type="region of interest" description="Disordered" evidence="1">
    <location>
        <begin position="739"/>
        <end position="766"/>
    </location>
</feature>
<organism evidence="2 3">
    <name type="scientific">Ectocarpus siliculosus</name>
    <name type="common">Brown alga</name>
    <name type="synonym">Conferva siliculosa</name>
    <dbReference type="NCBI Taxonomy" id="2880"/>
    <lineage>
        <taxon>Eukaryota</taxon>
        <taxon>Sar</taxon>
        <taxon>Stramenopiles</taxon>
        <taxon>Ochrophyta</taxon>
        <taxon>PX clade</taxon>
        <taxon>Phaeophyceae</taxon>
        <taxon>Ectocarpales</taxon>
        <taxon>Ectocarpaceae</taxon>
        <taxon>Ectocarpus</taxon>
    </lineage>
</organism>
<dbReference type="InterPro" id="IPR038892">
    <property type="entry name" value="SMCHD1"/>
</dbReference>
<dbReference type="GO" id="GO:0006302">
    <property type="term" value="P:double-strand break repair"/>
    <property type="evidence" value="ECO:0007669"/>
    <property type="project" value="InterPro"/>
</dbReference>
<evidence type="ECO:0000256" key="1">
    <source>
        <dbReference type="SAM" id="MobiDB-lite"/>
    </source>
</evidence>
<evidence type="ECO:0000313" key="3">
    <source>
        <dbReference type="Proteomes" id="UP000002630"/>
    </source>
</evidence>
<dbReference type="Proteomes" id="UP000002630">
    <property type="component" value="Unassembled WGS sequence"/>
</dbReference>
<evidence type="ECO:0000313" key="2">
    <source>
        <dbReference type="EMBL" id="CBN79938.1"/>
    </source>
</evidence>
<feature type="compositionally biased region" description="Basic and acidic residues" evidence="1">
    <location>
        <begin position="876"/>
        <end position="885"/>
    </location>
</feature>
<gene>
    <name evidence="2" type="ORF">Esi_0015_0126</name>
</gene>
<feature type="region of interest" description="Disordered" evidence="1">
    <location>
        <begin position="845"/>
        <end position="922"/>
    </location>
</feature>
<proteinExistence type="predicted"/>